<dbReference type="AlphaFoldDB" id="A0A151N9X3"/>
<reference evidence="2 3" key="1">
    <citation type="journal article" date="2012" name="Genome Biol.">
        <title>Sequencing three crocodilian genomes to illuminate the evolution of archosaurs and amniotes.</title>
        <authorList>
            <person name="St John J.A."/>
            <person name="Braun E.L."/>
            <person name="Isberg S.R."/>
            <person name="Miles L.G."/>
            <person name="Chong A.Y."/>
            <person name="Gongora J."/>
            <person name="Dalzell P."/>
            <person name="Moran C."/>
            <person name="Bed'hom B."/>
            <person name="Abzhanov A."/>
            <person name="Burgess S.C."/>
            <person name="Cooksey A.M."/>
            <person name="Castoe T.A."/>
            <person name="Crawford N.G."/>
            <person name="Densmore L.D."/>
            <person name="Drew J.C."/>
            <person name="Edwards S.V."/>
            <person name="Faircloth B.C."/>
            <person name="Fujita M.K."/>
            <person name="Greenwold M.J."/>
            <person name="Hoffmann F.G."/>
            <person name="Howard J.M."/>
            <person name="Iguchi T."/>
            <person name="Janes D.E."/>
            <person name="Khan S.Y."/>
            <person name="Kohno S."/>
            <person name="de Koning A.J."/>
            <person name="Lance S.L."/>
            <person name="McCarthy F.M."/>
            <person name="McCormack J.E."/>
            <person name="Merchant M.E."/>
            <person name="Peterson D.G."/>
            <person name="Pollock D.D."/>
            <person name="Pourmand N."/>
            <person name="Raney B.J."/>
            <person name="Roessler K.A."/>
            <person name="Sanford J.R."/>
            <person name="Sawyer R.H."/>
            <person name="Schmidt C.J."/>
            <person name="Triplett E.W."/>
            <person name="Tuberville T.D."/>
            <person name="Venegas-Anaya M."/>
            <person name="Howard J.T."/>
            <person name="Jarvis E.D."/>
            <person name="Guillette L.J.Jr."/>
            <person name="Glenn T.C."/>
            <person name="Green R.E."/>
            <person name="Ray D.A."/>
        </authorList>
    </citation>
    <scope>NUCLEOTIDE SEQUENCE [LARGE SCALE GENOMIC DNA]</scope>
    <source>
        <strain evidence="2">KSC_2009_1</strain>
    </source>
</reference>
<name>A0A151N9X3_ALLMI</name>
<gene>
    <name evidence="2" type="ORF">Y1Q_0002509</name>
</gene>
<dbReference type="Proteomes" id="UP000050525">
    <property type="component" value="Unassembled WGS sequence"/>
</dbReference>
<proteinExistence type="predicted"/>
<accession>A0A151N9X3</accession>
<protein>
    <submittedName>
        <fullName evidence="2">Uncharacterized protein</fullName>
    </submittedName>
</protein>
<evidence type="ECO:0000313" key="3">
    <source>
        <dbReference type="Proteomes" id="UP000050525"/>
    </source>
</evidence>
<dbReference type="EMBL" id="AKHW03003759">
    <property type="protein sequence ID" value="KYO33295.1"/>
    <property type="molecule type" value="Genomic_DNA"/>
</dbReference>
<sequence length="265" mass="28941">MTVMTSLCGLREPGAQDSASSQPEDRAGSELSQQHVRTSHRGVSCHRWGRSKTLASETLHKPCREQKSAAFGARFSTPSLERQLHYVMPSPNLAVACLHSLHRDFSQLTGKKQDGPQNPPSSPELSKNPSPGPVSPNRHCREQPCVPGGPWTSGTVCKTVISRGEAMGTCSCACPLDALPALQEICGPHWSTDHWRPHHKPDRCMNSAQKQNLEDSHAKSWEAELRVQGGIVQCQDDEAGTGTPRSGCETSPGKGRFEIFKMQME</sequence>
<keyword evidence="3" id="KW-1185">Reference proteome</keyword>
<organism evidence="2 3">
    <name type="scientific">Alligator mississippiensis</name>
    <name type="common">American alligator</name>
    <dbReference type="NCBI Taxonomy" id="8496"/>
    <lineage>
        <taxon>Eukaryota</taxon>
        <taxon>Metazoa</taxon>
        <taxon>Chordata</taxon>
        <taxon>Craniata</taxon>
        <taxon>Vertebrata</taxon>
        <taxon>Euteleostomi</taxon>
        <taxon>Archelosauria</taxon>
        <taxon>Archosauria</taxon>
        <taxon>Crocodylia</taxon>
        <taxon>Alligatoridae</taxon>
        <taxon>Alligatorinae</taxon>
        <taxon>Alligator</taxon>
    </lineage>
</organism>
<comment type="caution">
    <text evidence="2">The sequence shown here is derived from an EMBL/GenBank/DDBJ whole genome shotgun (WGS) entry which is preliminary data.</text>
</comment>
<feature type="region of interest" description="Disordered" evidence="1">
    <location>
        <begin position="108"/>
        <end position="146"/>
    </location>
</feature>
<evidence type="ECO:0000256" key="1">
    <source>
        <dbReference type="SAM" id="MobiDB-lite"/>
    </source>
</evidence>
<evidence type="ECO:0000313" key="2">
    <source>
        <dbReference type="EMBL" id="KYO33295.1"/>
    </source>
</evidence>
<feature type="region of interest" description="Disordered" evidence="1">
    <location>
        <begin position="1"/>
        <end position="44"/>
    </location>
</feature>